<dbReference type="InterPro" id="IPR027443">
    <property type="entry name" value="IPNS-like_sf"/>
</dbReference>
<evidence type="ECO:0000256" key="1">
    <source>
        <dbReference type="ARBA" id="ARBA00008056"/>
    </source>
</evidence>
<dbReference type="EMBL" id="KE345304">
    <property type="protein sequence ID" value="EXB99787.1"/>
    <property type="molecule type" value="Genomic_DNA"/>
</dbReference>
<dbReference type="PANTHER" id="PTHR47991">
    <property type="entry name" value="OXOGLUTARATE/IRON-DEPENDENT DIOXYGENASE"/>
    <property type="match status" value="1"/>
</dbReference>
<dbReference type="Proteomes" id="UP000030645">
    <property type="component" value="Unassembled WGS sequence"/>
</dbReference>
<keyword evidence="2 6" id="KW-0479">Metal-binding</keyword>
<evidence type="ECO:0000256" key="6">
    <source>
        <dbReference type="RuleBase" id="RU003682"/>
    </source>
</evidence>
<dbReference type="GO" id="GO:0046872">
    <property type="term" value="F:metal ion binding"/>
    <property type="evidence" value="ECO:0007669"/>
    <property type="project" value="UniProtKB-KW"/>
</dbReference>
<evidence type="ECO:0000256" key="4">
    <source>
        <dbReference type="ARBA" id="ARBA00023002"/>
    </source>
</evidence>
<dbReference type="GO" id="GO:0031418">
    <property type="term" value="F:L-ascorbic acid binding"/>
    <property type="evidence" value="ECO:0007669"/>
    <property type="project" value="UniProtKB-KW"/>
</dbReference>
<dbReference type="Gene3D" id="2.60.120.330">
    <property type="entry name" value="B-lactam Antibiotic, Isopenicillin N Synthase, Chain"/>
    <property type="match status" value="1"/>
</dbReference>
<comment type="similarity">
    <text evidence="1 6">Belongs to the iron/ascorbate-dependent oxidoreductase family.</text>
</comment>
<dbReference type="PROSITE" id="PS51471">
    <property type="entry name" value="FE2OG_OXY"/>
    <property type="match status" value="1"/>
</dbReference>
<keyword evidence="9" id="KW-1185">Reference proteome</keyword>
<dbReference type="InterPro" id="IPR005123">
    <property type="entry name" value="Oxoglu/Fe-dep_dioxygenase_dom"/>
</dbReference>
<proteinExistence type="inferred from homology"/>
<dbReference type="InterPro" id="IPR026992">
    <property type="entry name" value="DIOX_N"/>
</dbReference>
<accession>W9RWG1</accession>
<dbReference type="AlphaFoldDB" id="W9RWG1"/>
<dbReference type="eggNOG" id="KOG0143">
    <property type="taxonomic scope" value="Eukaryota"/>
</dbReference>
<reference evidence="9" key="1">
    <citation type="submission" date="2013-01" db="EMBL/GenBank/DDBJ databases">
        <title>Draft Genome Sequence of a Mulberry Tree, Morus notabilis C.K. Schneid.</title>
        <authorList>
            <person name="He N."/>
            <person name="Zhao S."/>
        </authorList>
    </citation>
    <scope>NUCLEOTIDE SEQUENCE</scope>
</reference>
<dbReference type="InterPro" id="IPR050295">
    <property type="entry name" value="Plant_2OG-oxidoreductases"/>
</dbReference>
<evidence type="ECO:0000259" key="7">
    <source>
        <dbReference type="PROSITE" id="PS51471"/>
    </source>
</evidence>
<gene>
    <name evidence="8" type="ORF">L484_023320</name>
</gene>
<evidence type="ECO:0000256" key="5">
    <source>
        <dbReference type="ARBA" id="ARBA00023004"/>
    </source>
</evidence>
<feature type="domain" description="Fe2OG dioxygenase" evidence="7">
    <location>
        <begin position="211"/>
        <end position="319"/>
    </location>
</feature>
<protein>
    <submittedName>
        <fullName evidence="8">S-norcoclaurine synthase 1</fullName>
    </submittedName>
</protein>
<dbReference type="FunFam" id="2.60.120.330:FF:000001">
    <property type="entry name" value="Protein SRG1"/>
    <property type="match status" value="1"/>
</dbReference>
<dbReference type="GO" id="GO:0016491">
    <property type="term" value="F:oxidoreductase activity"/>
    <property type="evidence" value="ECO:0007669"/>
    <property type="project" value="UniProtKB-KW"/>
</dbReference>
<evidence type="ECO:0000256" key="2">
    <source>
        <dbReference type="ARBA" id="ARBA00022723"/>
    </source>
</evidence>
<dbReference type="Pfam" id="PF14226">
    <property type="entry name" value="DIOX_N"/>
    <property type="match status" value="1"/>
</dbReference>
<evidence type="ECO:0000256" key="3">
    <source>
        <dbReference type="ARBA" id="ARBA00022896"/>
    </source>
</evidence>
<dbReference type="KEGG" id="mnt:21406087"/>
<dbReference type="SUPFAM" id="SSF51197">
    <property type="entry name" value="Clavaminate synthase-like"/>
    <property type="match status" value="1"/>
</dbReference>
<sequence>MEAHEELRREIGDGSGSAVNAPVVLDNVETLSSKKLKEIPHYYLQPRETENDLVEVVDNAFLIPVIDMTKLLDQHSSGHRDELARLHSACRDWGFFQLINHGVPEEIVEKMKIDTEEFFQLPLEKKKAYAQLPNGFEGYGQAFVFSEEQKLDWVDRLFLDVRHITKRNVRFWPTHPTSFRENLDKYSLEMQKLTICLLKFMSRNLGLDAETFTSMFEEGSQGVRLNLYPPCMQANKVMGLSPHSDVNGLSLAVQVNDVQGLQVKKNGKWVPVKPVPGAFIVNIGDLIEIMTNGEYKSVEHRVVVNSKKHRLSIGAFLSPDFKTIIGPVPGLVKQNGPNYKSIIFEDYLEQVYRNKKINSKSLIDQMKLEK</sequence>
<dbReference type="STRING" id="981085.W9RWG1"/>
<evidence type="ECO:0000313" key="9">
    <source>
        <dbReference type="Proteomes" id="UP000030645"/>
    </source>
</evidence>
<evidence type="ECO:0000313" key="8">
    <source>
        <dbReference type="EMBL" id="EXB99787.1"/>
    </source>
</evidence>
<keyword evidence="5 6" id="KW-0408">Iron</keyword>
<dbReference type="OrthoDB" id="288590at2759"/>
<organism evidence="8 9">
    <name type="scientific">Morus notabilis</name>
    <dbReference type="NCBI Taxonomy" id="981085"/>
    <lineage>
        <taxon>Eukaryota</taxon>
        <taxon>Viridiplantae</taxon>
        <taxon>Streptophyta</taxon>
        <taxon>Embryophyta</taxon>
        <taxon>Tracheophyta</taxon>
        <taxon>Spermatophyta</taxon>
        <taxon>Magnoliopsida</taxon>
        <taxon>eudicotyledons</taxon>
        <taxon>Gunneridae</taxon>
        <taxon>Pentapetalae</taxon>
        <taxon>rosids</taxon>
        <taxon>fabids</taxon>
        <taxon>Rosales</taxon>
        <taxon>Moraceae</taxon>
        <taxon>Moreae</taxon>
        <taxon>Morus</taxon>
    </lineage>
</organism>
<keyword evidence="4 6" id="KW-0560">Oxidoreductase</keyword>
<name>W9RWG1_9ROSA</name>
<dbReference type="InterPro" id="IPR044861">
    <property type="entry name" value="IPNS-like_FE2OG_OXY"/>
</dbReference>
<dbReference type="Pfam" id="PF03171">
    <property type="entry name" value="2OG-FeII_Oxy"/>
    <property type="match status" value="1"/>
</dbReference>
<keyword evidence="3" id="KW-0847">Vitamin C</keyword>